<reference evidence="3" key="1">
    <citation type="submission" date="2015-11" db="EMBL/GenBank/DDBJ databases">
        <title>De novo transcriptome assembly of four potential Pierce s Disease insect vectors from Arizona vineyards.</title>
        <authorList>
            <person name="Tassone E.E."/>
        </authorList>
    </citation>
    <scope>NUCLEOTIDE SEQUENCE</scope>
</reference>
<evidence type="ECO:0000256" key="2">
    <source>
        <dbReference type="SAM" id="MobiDB-lite"/>
    </source>
</evidence>
<dbReference type="InterPro" id="IPR051859">
    <property type="entry name" value="DCAF"/>
</dbReference>
<protein>
    <submittedName>
        <fullName evidence="3">Uncharacterized protein</fullName>
    </submittedName>
</protein>
<dbReference type="PROSITE" id="PS50294">
    <property type="entry name" value="WD_REPEATS_REGION"/>
    <property type="match status" value="3"/>
</dbReference>
<feature type="repeat" description="WD" evidence="1">
    <location>
        <begin position="449"/>
        <end position="490"/>
    </location>
</feature>
<accession>A0A1B6EKW7</accession>
<dbReference type="SUPFAM" id="SSF50978">
    <property type="entry name" value="WD40 repeat-like"/>
    <property type="match status" value="1"/>
</dbReference>
<feature type="repeat" description="WD" evidence="1">
    <location>
        <begin position="272"/>
        <end position="314"/>
    </location>
</feature>
<dbReference type="InterPro" id="IPR001680">
    <property type="entry name" value="WD40_rpt"/>
</dbReference>
<evidence type="ECO:0000256" key="1">
    <source>
        <dbReference type="PROSITE-ProRule" id="PRU00221"/>
    </source>
</evidence>
<dbReference type="PANTHER" id="PTHR19847">
    <property type="entry name" value="DDB1- AND CUL4-ASSOCIATED FACTOR 11"/>
    <property type="match status" value="1"/>
</dbReference>
<proteinExistence type="predicted"/>
<keyword evidence="1" id="KW-0853">WD repeat</keyword>
<dbReference type="GO" id="GO:0080008">
    <property type="term" value="C:Cul4-RING E3 ubiquitin ligase complex"/>
    <property type="evidence" value="ECO:0007669"/>
    <property type="project" value="TreeGrafter"/>
</dbReference>
<dbReference type="PROSITE" id="PS50082">
    <property type="entry name" value="WD_REPEATS_2"/>
    <property type="match status" value="3"/>
</dbReference>
<dbReference type="AlphaFoldDB" id="A0A1B6EKW7"/>
<evidence type="ECO:0000313" key="3">
    <source>
        <dbReference type="EMBL" id="JAS38546.1"/>
    </source>
</evidence>
<dbReference type="InterPro" id="IPR036322">
    <property type="entry name" value="WD40_repeat_dom_sf"/>
</dbReference>
<feature type="repeat" description="WD" evidence="1">
    <location>
        <begin position="320"/>
        <end position="354"/>
    </location>
</feature>
<name>A0A1B6EKW7_9HEMI</name>
<gene>
    <name evidence="3" type="ORF">g.11742</name>
</gene>
<feature type="compositionally biased region" description="Basic and acidic residues" evidence="2">
    <location>
        <begin position="7"/>
        <end position="20"/>
    </location>
</feature>
<dbReference type="InterPro" id="IPR015943">
    <property type="entry name" value="WD40/YVTN_repeat-like_dom_sf"/>
</dbReference>
<dbReference type="FunFam" id="2.130.10.10:FF:000492">
    <property type="entry name" value="LEC14B homolog isoform X2"/>
    <property type="match status" value="1"/>
</dbReference>
<organism evidence="3">
    <name type="scientific">Cuerna arida</name>
    <dbReference type="NCBI Taxonomy" id="1464854"/>
    <lineage>
        <taxon>Eukaryota</taxon>
        <taxon>Metazoa</taxon>
        <taxon>Ecdysozoa</taxon>
        <taxon>Arthropoda</taxon>
        <taxon>Hexapoda</taxon>
        <taxon>Insecta</taxon>
        <taxon>Pterygota</taxon>
        <taxon>Neoptera</taxon>
        <taxon>Paraneoptera</taxon>
        <taxon>Hemiptera</taxon>
        <taxon>Auchenorrhyncha</taxon>
        <taxon>Membracoidea</taxon>
        <taxon>Cicadellidae</taxon>
        <taxon>Cicadellinae</taxon>
        <taxon>Proconiini</taxon>
        <taxon>Cuerna</taxon>
    </lineage>
</organism>
<feature type="region of interest" description="Disordered" evidence="2">
    <location>
        <begin position="1"/>
        <end position="20"/>
    </location>
</feature>
<sequence length="521" mass="58632">MGSSASRRMEDSLSRSRAEDPSVSDLAAILHYLIRRLCGGQVHIISTNHDDSDEEFVAAASPPRIEHTPNTKNLQKSEITLITKQSCGLLQSKGRKKPKSTTSMIFSRESGVFGDGAFTRGDRCRITNNLLPHTKVDTVMHRNKMFCGIYSSDGQQFVTASQDRFIRLYQTGSEGLREVSHIQARDVGWSILDTTFSPDGRSIVYSSWSESLHLCRLADPENHEALPLCPDDRRFCIFSTVFSSDGREILGGANDGYLYVYDLECNQRALKIDGHGEDVNTVAFADSTSQILYSGGDDGLCKVWDRRTLNETSPKPVGVLAGHMDGITYIDSKGDSRYLLSNSKDQSIKLWDVRVFSSDDAQEYTRRVVSQQNWDYRWQKAPRKLTNAKDNLEGDTSVMTYRGHSVLQTLIRCHFSPAQTTGQRFIYTGCASGRVVVYDLLTGEIVKTLKGHTGCVRDVSWHPYRPEIASTSWDYTVVVWGYKETDESDEEEDPVPMKVRRSSRIAEQRKRSLLQHLNSSC</sequence>
<dbReference type="Gene3D" id="2.130.10.10">
    <property type="entry name" value="YVTN repeat-like/Quinoprotein amine dehydrogenase"/>
    <property type="match status" value="2"/>
</dbReference>
<dbReference type="GO" id="GO:0043161">
    <property type="term" value="P:proteasome-mediated ubiquitin-dependent protein catabolic process"/>
    <property type="evidence" value="ECO:0007669"/>
    <property type="project" value="TreeGrafter"/>
</dbReference>
<dbReference type="SMART" id="SM00320">
    <property type="entry name" value="WD40"/>
    <property type="match status" value="7"/>
</dbReference>
<dbReference type="EMBL" id="GECZ01031223">
    <property type="protein sequence ID" value="JAS38546.1"/>
    <property type="molecule type" value="Transcribed_RNA"/>
</dbReference>
<dbReference type="Pfam" id="PF00400">
    <property type="entry name" value="WD40"/>
    <property type="match status" value="3"/>
</dbReference>
<dbReference type="PANTHER" id="PTHR19847:SF7">
    <property type="entry name" value="DDB1- AND CUL4-ASSOCIATED FACTOR 11"/>
    <property type="match status" value="1"/>
</dbReference>